<comment type="subunit">
    <text evidence="9">Oligomer composed of two heavy chains and two light chains.</text>
</comment>
<dbReference type="GO" id="GO:0005524">
    <property type="term" value="F:ATP binding"/>
    <property type="evidence" value="ECO:0007669"/>
    <property type="project" value="UniProtKB-UniRule"/>
</dbReference>
<keyword evidence="6 12" id="KW-0175">Coiled coil</keyword>
<dbReference type="FunCoup" id="A0A1W4X1K0">
    <property type="interactions" value="776"/>
</dbReference>
<name>A0A1W4X1K0_AGRPL</name>
<comment type="subcellular location">
    <subcellularLocation>
        <location evidence="1">Cytoplasm</location>
        <location evidence="1">Cytoskeleton</location>
    </subcellularLocation>
</comment>
<dbReference type="InterPro" id="IPR001752">
    <property type="entry name" value="Kinesin_motor_dom"/>
</dbReference>
<reference evidence="16" key="1">
    <citation type="submission" date="2025-08" db="UniProtKB">
        <authorList>
            <consortium name="RefSeq"/>
        </authorList>
    </citation>
    <scope>IDENTIFICATION</scope>
    <source>
        <tissue evidence="16">Entire body</tissue>
    </source>
</reference>
<dbReference type="SUPFAM" id="SSF52540">
    <property type="entry name" value="P-loop containing nucleoside triphosphate hydrolases"/>
    <property type="match status" value="1"/>
</dbReference>
<dbReference type="GO" id="GO:0005871">
    <property type="term" value="C:kinesin complex"/>
    <property type="evidence" value="ECO:0007669"/>
    <property type="project" value="UniProtKB-ARBA"/>
</dbReference>
<dbReference type="PRINTS" id="PR00380">
    <property type="entry name" value="KINESINHEAVY"/>
</dbReference>
<evidence type="ECO:0000256" key="2">
    <source>
        <dbReference type="ARBA" id="ARBA00022490"/>
    </source>
</evidence>
<evidence type="ECO:0000256" key="13">
    <source>
        <dbReference type="SAM" id="MobiDB-lite"/>
    </source>
</evidence>
<dbReference type="GO" id="GO:0098957">
    <property type="term" value="P:anterograde axonal transport of mitochondrion"/>
    <property type="evidence" value="ECO:0007669"/>
    <property type="project" value="UniProtKB-ARBA"/>
</dbReference>
<dbReference type="GO" id="GO:0003777">
    <property type="term" value="F:microtubule motor activity"/>
    <property type="evidence" value="ECO:0007669"/>
    <property type="project" value="InterPro"/>
</dbReference>
<dbReference type="PROSITE" id="PS50067">
    <property type="entry name" value="KINESIN_MOTOR_2"/>
    <property type="match status" value="1"/>
</dbReference>
<keyword evidence="8" id="KW-0206">Cytoskeleton</keyword>
<feature type="binding site" evidence="10">
    <location>
        <begin position="92"/>
        <end position="99"/>
    </location>
    <ligand>
        <name>ATP</name>
        <dbReference type="ChEBI" id="CHEBI:30616"/>
    </ligand>
</feature>
<dbReference type="GeneID" id="108737672"/>
<feature type="coiled-coil region" evidence="12">
    <location>
        <begin position="637"/>
        <end position="814"/>
    </location>
</feature>
<protein>
    <recommendedName>
        <fullName evidence="11">Kinesin-like protein</fullName>
    </recommendedName>
</protein>
<dbReference type="FunFam" id="3.40.850.10:FF:000067">
    <property type="entry name" value="Kinesin-like protein"/>
    <property type="match status" value="1"/>
</dbReference>
<dbReference type="CDD" id="cd01369">
    <property type="entry name" value="KISc_KHC_KIF5"/>
    <property type="match status" value="1"/>
</dbReference>
<keyword evidence="4 10" id="KW-0547">Nucleotide-binding</keyword>
<accession>A0A1W4X1K0</accession>
<dbReference type="GO" id="GO:0005874">
    <property type="term" value="C:microtubule"/>
    <property type="evidence" value="ECO:0007669"/>
    <property type="project" value="UniProtKB-KW"/>
</dbReference>
<dbReference type="OrthoDB" id="3176171at2759"/>
<dbReference type="PROSITE" id="PS00411">
    <property type="entry name" value="KINESIN_MOTOR_1"/>
    <property type="match status" value="1"/>
</dbReference>
<feature type="coiled-coil region" evidence="12">
    <location>
        <begin position="424"/>
        <end position="556"/>
    </location>
</feature>
<dbReference type="GO" id="GO:1904115">
    <property type="term" value="C:axon cytoplasm"/>
    <property type="evidence" value="ECO:0007669"/>
    <property type="project" value="GOC"/>
</dbReference>
<dbReference type="Proteomes" id="UP000192223">
    <property type="component" value="Unplaced"/>
</dbReference>
<dbReference type="GO" id="GO:0030951">
    <property type="term" value="P:establishment or maintenance of microtubule cytoskeleton polarity"/>
    <property type="evidence" value="ECO:0007669"/>
    <property type="project" value="UniProtKB-ARBA"/>
</dbReference>
<evidence type="ECO:0000256" key="5">
    <source>
        <dbReference type="ARBA" id="ARBA00022840"/>
    </source>
</evidence>
<sequence length="977" mass="110700">MSGEREIPAEDSIKVVCRFRPLNDSEEKAGSKFIVKFPSGPEENCISIAGKVYLFDKVFKPNATQEKVYNEAAKSIVSDVLAGYNGTIFAYGQTSSGKTHTMEGVIGDPAKQGIIPRIVNDIFNHIYAMEENLEFHIKVSYFEIYMDKIRDLLDVSKVNLSVHEDKNRVPYVKGATERFVSSPEEVFEAIEEGKSNRHIAVTNMNEHSSRSHSVFLINVKQENLENQKKLSGKLYLVDLAGSEKVSKTGAEGTVLDEAKNINKSLSALGNVISALADGNKTHIPYRDSKLTRILQESLGGNARTTIVICCSPASFNEAETKSTLEFGKRAKTVKNVVCVNEELTAEEWKRRYEKEKEKVARLKGKLEKLETELARWRAGEQVKIEEQVNLNEEASTPVNTLEESTTTIKDLGPVPATPALMIASTMSSEERQKLEQEREKLYQQLDEKDEEINQHSQIIEKLKEQMLEQDELIAATRKDYEALQAEMNRIQQENENAKEEVKEVLQALEELAVNYDQKSQEVDAKNKEMESLSEELMQKQASLNSTSSELQQLKDMSTHQKKRITEMLANLLKELGEIGTTIGGEGPELKVSNDASKLEEEFTVARLYISRMKTEVTNLITRLHEIEGSQQDSNRKVTEYEKELSECRLLISQHEARMKSLQESMREAENKKRSLEESIDALREECAKLKAAEQVQSVSESEKKEAAQLRAALEQQMDQLRDAHQKQVAALRDEIAEKQSLINDIKDSNQKLLLAQQQLQSDYDKLKAEESEKSNKLQELIATNERREQARKDLKGLEDTVAKELQTLHNLRKLFVQDLQARIKKAMTSDDNEEDGGSLAQKQKISFLENNLDQLTKVHKQLVRDNADLRCELPKLEKRLRATMERVKALESALKEAKEGAMRDRKRYQYEVDRIKEAVRQKNLARRGPIPQIAKPIRAGQQHHPSITTGGRAINAAQSIPKSLDDQKRALVVGAKE</sequence>
<dbReference type="CTD" id="36810"/>
<feature type="compositionally biased region" description="Polar residues" evidence="13">
    <location>
        <begin position="394"/>
        <end position="408"/>
    </location>
</feature>
<evidence type="ECO:0000256" key="3">
    <source>
        <dbReference type="ARBA" id="ARBA00022701"/>
    </source>
</evidence>
<proteinExistence type="inferred from homology"/>
<dbReference type="InParanoid" id="A0A1W4X1K0"/>
<dbReference type="InterPro" id="IPR027640">
    <property type="entry name" value="Kinesin-like_fam"/>
</dbReference>
<feature type="coiled-coil region" evidence="12">
    <location>
        <begin position="845"/>
        <end position="900"/>
    </location>
</feature>
<dbReference type="InterPro" id="IPR027417">
    <property type="entry name" value="P-loop_NTPase"/>
</dbReference>
<dbReference type="InterPro" id="IPR059182">
    <property type="entry name" value="Khc_C"/>
</dbReference>
<evidence type="ECO:0000256" key="11">
    <source>
        <dbReference type="RuleBase" id="RU000394"/>
    </source>
</evidence>
<keyword evidence="5 10" id="KW-0067">ATP-binding</keyword>
<dbReference type="Pfam" id="PF00225">
    <property type="entry name" value="Kinesin"/>
    <property type="match status" value="1"/>
</dbReference>
<feature type="region of interest" description="Disordered" evidence="13">
    <location>
        <begin position="958"/>
        <end position="977"/>
    </location>
</feature>
<evidence type="ECO:0000256" key="12">
    <source>
        <dbReference type="SAM" id="Coils"/>
    </source>
</evidence>
<feature type="compositionally biased region" description="Basic and acidic residues" evidence="13">
    <location>
        <begin position="963"/>
        <end position="977"/>
    </location>
</feature>
<dbReference type="SMART" id="SM00129">
    <property type="entry name" value="KISc"/>
    <property type="match status" value="1"/>
</dbReference>
<dbReference type="PANTHER" id="PTHR47968">
    <property type="entry name" value="CENTROMERE PROTEIN E"/>
    <property type="match status" value="1"/>
</dbReference>
<evidence type="ECO:0000256" key="1">
    <source>
        <dbReference type="ARBA" id="ARBA00004245"/>
    </source>
</evidence>
<dbReference type="GO" id="GO:0007292">
    <property type="term" value="P:female gamete generation"/>
    <property type="evidence" value="ECO:0007669"/>
    <property type="project" value="UniProtKB-ARBA"/>
</dbReference>
<evidence type="ECO:0000256" key="10">
    <source>
        <dbReference type="PROSITE-ProRule" id="PRU00283"/>
    </source>
</evidence>
<comment type="similarity">
    <text evidence="10 11">Belongs to the TRAFAC class myosin-kinesin ATPase superfamily. Kinesin family.</text>
</comment>
<keyword evidence="7 10" id="KW-0505">Motor protein</keyword>
<evidence type="ECO:0000256" key="6">
    <source>
        <dbReference type="ARBA" id="ARBA00023054"/>
    </source>
</evidence>
<feature type="region of interest" description="Disordered" evidence="13">
    <location>
        <begin position="394"/>
        <end position="413"/>
    </location>
</feature>
<evidence type="ECO:0000259" key="14">
    <source>
        <dbReference type="PROSITE" id="PS50067"/>
    </source>
</evidence>
<evidence type="ECO:0000256" key="9">
    <source>
        <dbReference type="ARBA" id="ARBA00064588"/>
    </source>
</evidence>
<evidence type="ECO:0000313" key="16">
    <source>
        <dbReference type="RefSeq" id="XP_018326200.1"/>
    </source>
</evidence>
<dbReference type="Gene3D" id="3.40.850.10">
    <property type="entry name" value="Kinesin motor domain"/>
    <property type="match status" value="1"/>
</dbReference>
<dbReference type="KEGG" id="apln:108737672"/>
<feature type="coiled-coil region" evidence="12">
    <location>
        <begin position="338"/>
        <end position="379"/>
    </location>
</feature>
<keyword evidence="15" id="KW-1185">Reference proteome</keyword>
<dbReference type="GO" id="GO:0048489">
    <property type="term" value="P:synaptic vesicle transport"/>
    <property type="evidence" value="ECO:0007669"/>
    <property type="project" value="UniProtKB-ARBA"/>
</dbReference>
<evidence type="ECO:0000256" key="8">
    <source>
        <dbReference type="ARBA" id="ARBA00023212"/>
    </source>
</evidence>
<dbReference type="STRING" id="224129.A0A1W4X1K0"/>
<keyword evidence="2" id="KW-0963">Cytoplasm</keyword>
<gene>
    <name evidence="16" type="primary">LOC108737672</name>
</gene>
<dbReference type="GO" id="GO:0007097">
    <property type="term" value="P:nuclear migration"/>
    <property type="evidence" value="ECO:0007669"/>
    <property type="project" value="UniProtKB-ARBA"/>
</dbReference>
<dbReference type="RefSeq" id="XP_018326200.1">
    <property type="nucleotide sequence ID" value="XM_018470698.2"/>
</dbReference>
<dbReference type="PANTHER" id="PTHR47968:SF36">
    <property type="entry name" value="KINESIN HEAVY CHAIN ISOFORM X1"/>
    <property type="match status" value="1"/>
</dbReference>
<evidence type="ECO:0000256" key="7">
    <source>
        <dbReference type="ARBA" id="ARBA00023175"/>
    </source>
</evidence>
<dbReference type="AlphaFoldDB" id="A0A1W4X1K0"/>
<dbReference type="GO" id="GO:0008017">
    <property type="term" value="F:microtubule binding"/>
    <property type="evidence" value="ECO:0007669"/>
    <property type="project" value="InterPro"/>
</dbReference>
<dbReference type="InterPro" id="IPR036961">
    <property type="entry name" value="Kinesin_motor_dom_sf"/>
</dbReference>
<feature type="domain" description="Kinesin motor" evidence="14">
    <location>
        <begin position="12"/>
        <end position="333"/>
    </location>
</feature>
<evidence type="ECO:0000313" key="15">
    <source>
        <dbReference type="Proteomes" id="UP000192223"/>
    </source>
</evidence>
<dbReference type="InterPro" id="IPR019821">
    <property type="entry name" value="Kinesin_motor_CS"/>
</dbReference>
<keyword evidence="3 11" id="KW-0493">Microtubule</keyword>
<evidence type="ECO:0000256" key="4">
    <source>
        <dbReference type="ARBA" id="ARBA00022741"/>
    </source>
</evidence>
<organism evidence="15 16">
    <name type="scientific">Agrilus planipennis</name>
    <name type="common">Emerald ash borer</name>
    <name type="synonym">Agrilus marcopoli</name>
    <dbReference type="NCBI Taxonomy" id="224129"/>
    <lineage>
        <taxon>Eukaryota</taxon>
        <taxon>Metazoa</taxon>
        <taxon>Ecdysozoa</taxon>
        <taxon>Arthropoda</taxon>
        <taxon>Hexapoda</taxon>
        <taxon>Insecta</taxon>
        <taxon>Pterygota</taxon>
        <taxon>Neoptera</taxon>
        <taxon>Endopterygota</taxon>
        <taxon>Coleoptera</taxon>
        <taxon>Polyphaga</taxon>
        <taxon>Elateriformia</taxon>
        <taxon>Buprestoidea</taxon>
        <taxon>Buprestidae</taxon>
        <taxon>Agrilinae</taxon>
        <taxon>Agrilus</taxon>
    </lineage>
</organism>
<dbReference type="CDD" id="cd23649">
    <property type="entry name" value="Khc_CBD_cc"/>
    <property type="match status" value="1"/>
</dbReference>